<organism evidence="1 2">
    <name type="scientific">Aspergillus versicolor CBS 583.65</name>
    <dbReference type="NCBI Taxonomy" id="1036611"/>
    <lineage>
        <taxon>Eukaryota</taxon>
        <taxon>Fungi</taxon>
        <taxon>Dikarya</taxon>
        <taxon>Ascomycota</taxon>
        <taxon>Pezizomycotina</taxon>
        <taxon>Eurotiomycetes</taxon>
        <taxon>Eurotiomycetidae</taxon>
        <taxon>Eurotiales</taxon>
        <taxon>Aspergillaceae</taxon>
        <taxon>Aspergillus</taxon>
        <taxon>Aspergillus subgen. Nidulantes</taxon>
    </lineage>
</organism>
<gene>
    <name evidence="1" type="ORF">ASPVEDRAFT_893571</name>
</gene>
<dbReference type="Proteomes" id="UP000184073">
    <property type="component" value="Unassembled WGS sequence"/>
</dbReference>
<dbReference type="VEuPathDB" id="FungiDB:ASPVEDRAFT_893571"/>
<dbReference type="GeneID" id="63734101"/>
<protein>
    <recommendedName>
        <fullName evidence="3">BTB domain-containing protein</fullName>
    </recommendedName>
</protein>
<dbReference type="RefSeq" id="XP_040670996.1">
    <property type="nucleotide sequence ID" value="XM_040818590.1"/>
</dbReference>
<sequence>MAREVIDSEGDCTIKCGDTEFLVSSKAVSLAAPQLSGDSIQRLASENPRTIQIFLNISHHRSNDNLSEVDSDDMLSLADLIEKYECRSAMMAHAQQWLLKDLEALSVEDLWKMLRFAHSMKIKESAIEICQQLVAHHSGALHSWAFAIDNLGSMPREILRDLDELQRSLKLTTTEAVLSVAALLAECECQHAQIFIGSYIQSLGKLGILPGTVSFHSKTYSDVRDQAAQLPVARYPAHASGCCSTYAWLEQREHLLGKLEDCLNRILEELL</sequence>
<dbReference type="STRING" id="1036611.A0A1L9PUL3"/>
<proteinExistence type="predicted"/>
<name>A0A1L9PUL3_ASPVE</name>
<keyword evidence="2" id="KW-1185">Reference proteome</keyword>
<accession>A0A1L9PUL3</accession>
<evidence type="ECO:0000313" key="1">
    <source>
        <dbReference type="EMBL" id="OJJ05234.1"/>
    </source>
</evidence>
<dbReference type="AlphaFoldDB" id="A0A1L9PUL3"/>
<evidence type="ECO:0000313" key="2">
    <source>
        <dbReference type="Proteomes" id="UP000184073"/>
    </source>
</evidence>
<dbReference type="OrthoDB" id="5275938at2759"/>
<evidence type="ECO:0008006" key="3">
    <source>
        <dbReference type="Google" id="ProtNLM"/>
    </source>
</evidence>
<dbReference type="EMBL" id="KV878132">
    <property type="protein sequence ID" value="OJJ05234.1"/>
    <property type="molecule type" value="Genomic_DNA"/>
</dbReference>
<reference evidence="2" key="1">
    <citation type="journal article" date="2017" name="Genome Biol.">
        <title>Comparative genomics reveals high biological diversity and specific adaptations in the industrially and medically important fungal genus Aspergillus.</title>
        <authorList>
            <person name="de Vries R.P."/>
            <person name="Riley R."/>
            <person name="Wiebenga A."/>
            <person name="Aguilar-Osorio G."/>
            <person name="Amillis S."/>
            <person name="Uchima C.A."/>
            <person name="Anderluh G."/>
            <person name="Asadollahi M."/>
            <person name="Askin M."/>
            <person name="Barry K."/>
            <person name="Battaglia E."/>
            <person name="Bayram O."/>
            <person name="Benocci T."/>
            <person name="Braus-Stromeyer S.A."/>
            <person name="Caldana C."/>
            <person name="Canovas D."/>
            <person name="Cerqueira G.C."/>
            <person name="Chen F."/>
            <person name="Chen W."/>
            <person name="Choi C."/>
            <person name="Clum A."/>
            <person name="Dos Santos R.A."/>
            <person name="Damasio A.R."/>
            <person name="Diallinas G."/>
            <person name="Emri T."/>
            <person name="Fekete E."/>
            <person name="Flipphi M."/>
            <person name="Freyberg S."/>
            <person name="Gallo A."/>
            <person name="Gournas C."/>
            <person name="Habgood R."/>
            <person name="Hainaut M."/>
            <person name="Harispe M.L."/>
            <person name="Henrissat B."/>
            <person name="Hilden K.S."/>
            <person name="Hope R."/>
            <person name="Hossain A."/>
            <person name="Karabika E."/>
            <person name="Karaffa L."/>
            <person name="Karanyi Z."/>
            <person name="Krasevec N."/>
            <person name="Kuo A."/>
            <person name="Kusch H."/>
            <person name="LaButti K."/>
            <person name="Lagendijk E.L."/>
            <person name="Lapidus A."/>
            <person name="Levasseur A."/>
            <person name="Lindquist E."/>
            <person name="Lipzen A."/>
            <person name="Logrieco A.F."/>
            <person name="MacCabe A."/>
            <person name="Maekelae M.R."/>
            <person name="Malavazi I."/>
            <person name="Melin P."/>
            <person name="Meyer V."/>
            <person name="Mielnichuk N."/>
            <person name="Miskei M."/>
            <person name="Molnar A.P."/>
            <person name="Mule G."/>
            <person name="Ngan C.Y."/>
            <person name="Orejas M."/>
            <person name="Orosz E."/>
            <person name="Ouedraogo J.P."/>
            <person name="Overkamp K.M."/>
            <person name="Park H.-S."/>
            <person name="Perrone G."/>
            <person name="Piumi F."/>
            <person name="Punt P.J."/>
            <person name="Ram A.F."/>
            <person name="Ramon A."/>
            <person name="Rauscher S."/>
            <person name="Record E."/>
            <person name="Riano-Pachon D.M."/>
            <person name="Robert V."/>
            <person name="Roehrig J."/>
            <person name="Ruller R."/>
            <person name="Salamov A."/>
            <person name="Salih N.S."/>
            <person name="Samson R.A."/>
            <person name="Sandor E."/>
            <person name="Sanguinetti M."/>
            <person name="Schuetze T."/>
            <person name="Sepcic K."/>
            <person name="Shelest E."/>
            <person name="Sherlock G."/>
            <person name="Sophianopoulou V."/>
            <person name="Squina F.M."/>
            <person name="Sun H."/>
            <person name="Susca A."/>
            <person name="Todd R.B."/>
            <person name="Tsang A."/>
            <person name="Unkles S.E."/>
            <person name="van de Wiele N."/>
            <person name="van Rossen-Uffink D."/>
            <person name="Oliveira J.V."/>
            <person name="Vesth T.C."/>
            <person name="Visser J."/>
            <person name="Yu J.-H."/>
            <person name="Zhou M."/>
            <person name="Andersen M.R."/>
            <person name="Archer D.B."/>
            <person name="Baker S.E."/>
            <person name="Benoit I."/>
            <person name="Brakhage A.A."/>
            <person name="Braus G.H."/>
            <person name="Fischer R."/>
            <person name="Frisvad J.C."/>
            <person name="Goldman G.H."/>
            <person name="Houbraken J."/>
            <person name="Oakley B."/>
            <person name="Pocsi I."/>
            <person name="Scazzocchio C."/>
            <person name="Seiboth B."/>
            <person name="vanKuyk P.A."/>
            <person name="Wortman J."/>
            <person name="Dyer P.S."/>
            <person name="Grigoriev I.V."/>
        </authorList>
    </citation>
    <scope>NUCLEOTIDE SEQUENCE [LARGE SCALE GENOMIC DNA]</scope>
    <source>
        <strain evidence="2">CBS 583.65</strain>
    </source>
</reference>